<dbReference type="GO" id="GO:0008080">
    <property type="term" value="F:N-acetyltransferase activity"/>
    <property type="evidence" value="ECO:0007669"/>
    <property type="project" value="InterPro"/>
</dbReference>
<organism evidence="2 3">
    <name type="scientific">Pieris macdunnoughi</name>
    <dbReference type="NCBI Taxonomy" id="345717"/>
    <lineage>
        <taxon>Eukaryota</taxon>
        <taxon>Metazoa</taxon>
        <taxon>Ecdysozoa</taxon>
        <taxon>Arthropoda</taxon>
        <taxon>Hexapoda</taxon>
        <taxon>Insecta</taxon>
        <taxon>Pterygota</taxon>
        <taxon>Neoptera</taxon>
        <taxon>Endopterygota</taxon>
        <taxon>Lepidoptera</taxon>
        <taxon>Glossata</taxon>
        <taxon>Ditrysia</taxon>
        <taxon>Papilionoidea</taxon>
        <taxon>Pieridae</taxon>
        <taxon>Pierinae</taxon>
        <taxon>Pieris</taxon>
    </lineage>
</organism>
<comment type="caution">
    <text evidence="2">The sequence shown here is derived from an EMBL/GenBank/DDBJ whole genome shotgun (WGS) entry which is preliminary data.</text>
</comment>
<dbReference type="PANTHER" id="PTHR13538">
    <property type="entry name" value="N-ACETYLTRANSFERASE 6"/>
    <property type="match status" value="1"/>
</dbReference>
<dbReference type="PANTHER" id="PTHR13538:SF4">
    <property type="entry name" value="N-ALPHA-ACETYLTRANSFERASE 80"/>
    <property type="match status" value="1"/>
</dbReference>
<dbReference type="CDD" id="cd04301">
    <property type="entry name" value="NAT_SF"/>
    <property type="match status" value="1"/>
</dbReference>
<dbReference type="GO" id="GO:0005737">
    <property type="term" value="C:cytoplasm"/>
    <property type="evidence" value="ECO:0007669"/>
    <property type="project" value="TreeGrafter"/>
</dbReference>
<dbReference type="InterPro" id="IPR000182">
    <property type="entry name" value="GNAT_dom"/>
</dbReference>
<evidence type="ECO:0000259" key="1">
    <source>
        <dbReference type="PROSITE" id="PS51186"/>
    </source>
</evidence>
<sequence length="192" mass="21697">MTCSEIDLKVLPLHKHSQYLEACVDMINEEWPRSKTARMKSLTASCDNLPTSLILINNKMNLLGHAKLTRLPNIPNSCFVETVVITKHMRGKKLGTFLMRKVECYCKNVLHLKMLHLSTKGQEEFYSKLGYEICPPVSTYGNPVSIVVKPDKAEKMNQETCGNIPPPPPLPKLQSVASTNIKSSKTFMFKYL</sequence>
<dbReference type="AlphaFoldDB" id="A0A821T9M2"/>
<dbReference type="GO" id="GO:1905502">
    <property type="term" value="F:acetyl-CoA binding"/>
    <property type="evidence" value="ECO:0007669"/>
    <property type="project" value="TreeGrafter"/>
</dbReference>
<evidence type="ECO:0000313" key="2">
    <source>
        <dbReference type="EMBL" id="CAF4866848.1"/>
    </source>
</evidence>
<dbReference type="SUPFAM" id="SSF55729">
    <property type="entry name" value="Acyl-CoA N-acyltransferases (Nat)"/>
    <property type="match status" value="1"/>
</dbReference>
<feature type="domain" description="N-acetyltransferase" evidence="1">
    <location>
        <begin position="6"/>
        <end position="153"/>
    </location>
</feature>
<dbReference type="OrthoDB" id="329272at2759"/>
<gene>
    <name evidence="2" type="ORF">PMACD_LOCUS8403</name>
</gene>
<keyword evidence="3" id="KW-1185">Reference proteome</keyword>
<dbReference type="Gene3D" id="3.40.630.30">
    <property type="match status" value="1"/>
</dbReference>
<dbReference type="Proteomes" id="UP000663880">
    <property type="component" value="Unassembled WGS sequence"/>
</dbReference>
<dbReference type="PROSITE" id="PS51186">
    <property type="entry name" value="GNAT"/>
    <property type="match status" value="1"/>
</dbReference>
<dbReference type="Pfam" id="PF00583">
    <property type="entry name" value="Acetyltransf_1"/>
    <property type="match status" value="1"/>
</dbReference>
<proteinExistence type="predicted"/>
<dbReference type="InterPro" id="IPR016181">
    <property type="entry name" value="Acyl_CoA_acyltransferase"/>
</dbReference>
<name>A0A821T9M2_9NEOP</name>
<reference evidence="2" key="1">
    <citation type="submission" date="2021-02" db="EMBL/GenBank/DDBJ databases">
        <authorList>
            <person name="Steward A R."/>
        </authorList>
    </citation>
    <scope>NUCLEOTIDE SEQUENCE</scope>
</reference>
<dbReference type="InterPro" id="IPR039840">
    <property type="entry name" value="NAA80"/>
</dbReference>
<evidence type="ECO:0000313" key="3">
    <source>
        <dbReference type="Proteomes" id="UP000663880"/>
    </source>
</evidence>
<protein>
    <recommendedName>
        <fullName evidence="1">N-acetyltransferase domain-containing protein</fullName>
    </recommendedName>
</protein>
<accession>A0A821T9M2</accession>
<dbReference type="EMBL" id="CAJOBZ010000022">
    <property type="protein sequence ID" value="CAF4866848.1"/>
    <property type="molecule type" value="Genomic_DNA"/>
</dbReference>